<comment type="caution">
    <text evidence="1">The sequence shown here is derived from an EMBL/GenBank/DDBJ whole genome shotgun (WGS) entry which is preliminary data.</text>
</comment>
<dbReference type="GeneID" id="93035394"/>
<gene>
    <name evidence="1" type="ORF">JD854_RS05060</name>
</gene>
<proteinExistence type="predicted"/>
<dbReference type="AlphaFoldDB" id="A0A381G060"/>
<evidence type="ECO:0000313" key="1">
    <source>
        <dbReference type="EMBL" id="HCD1254431.1"/>
    </source>
</evidence>
<dbReference type="RefSeq" id="WP_000727137.1">
    <property type="nucleotide sequence ID" value="NZ_AP024585.1"/>
</dbReference>
<reference evidence="1" key="1">
    <citation type="journal article" date="2018" name="Genome Biol.">
        <title>SKESA: strategic k-mer extension for scrupulous assemblies.</title>
        <authorList>
            <person name="Souvorov A."/>
            <person name="Agarwala R."/>
            <person name="Lipman D.J."/>
        </authorList>
    </citation>
    <scope>NUCLEOTIDE SEQUENCE</scope>
    <source>
        <strain evidence="1">CAV1698</strain>
    </source>
</reference>
<dbReference type="EMBL" id="DACYAJ020000004">
    <property type="protein sequence ID" value="HCD1254431.1"/>
    <property type="molecule type" value="Genomic_DNA"/>
</dbReference>
<protein>
    <submittedName>
        <fullName evidence="1">Uncharacterized protein</fullName>
    </submittedName>
</protein>
<dbReference type="Proteomes" id="UP000862426">
    <property type="component" value="Unassembled WGS sequence"/>
</dbReference>
<reference evidence="1" key="2">
    <citation type="submission" date="2022-05" db="EMBL/GenBank/DDBJ databases">
        <authorList>
            <consortium name="NCBI Pathogen Detection Project"/>
        </authorList>
    </citation>
    <scope>NUCLEOTIDE SEQUENCE</scope>
    <source>
        <strain evidence="1">CAV1698</strain>
    </source>
</reference>
<sequence>MKKKILLFTLLISALTPAVSQAFGNRDTWASGWGQGVSEFVILGKGQSQLYLTCEDTGSQAATLTFTDANGHQVRMDNGQSLDMKIDDEEPVSVSDSESHVGSDNVAWAWDKLRTGKRVIVSGEGVKAAVFTLNGAGKVLPAFGDSGCLPKYALP</sequence>
<accession>A0A381G060</accession>
<name>A0A381G060_CITAM</name>
<evidence type="ECO:0000313" key="2">
    <source>
        <dbReference type="Proteomes" id="UP000862426"/>
    </source>
</evidence>
<organism evidence="1 2">
    <name type="scientific">Citrobacter amalonaticus</name>
    <dbReference type="NCBI Taxonomy" id="35703"/>
    <lineage>
        <taxon>Bacteria</taxon>
        <taxon>Pseudomonadati</taxon>
        <taxon>Pseudomonadota</taxon>
        <taxon>Gammaproteobacteria</taxon>
        <taxon>Enterobacterales</taxon>
        <taxon>Enterobacteriaceae</taxon>
        <taxon>Citrobacter</taxon>
    </lineage>
</organism>